<feature type="region of interest" description="Disordered" evidence="1">
    <location>
        <begin position="56"/>
        <end position="100"/>
    </location>
</feature>
<dbReference type="Proteomes" id="UP000235392">
    <property type="component" value="Unassembled WGS sequence"/>
</dbReference>
<accession>A0A2N5TB03</accession>
<evidence type="ECO:0000313" key="3">
    <source>
        <dbReference type="Proteomes" id="UP000235392"/>
    </source>
</evidence>
<evidence type="ECO:0000313" key="2">
    <source>
        <dbReference type="EMBL" id="PLW22640.1"/>
    </source>
</evidence>
<comment type="caution">
    <text evidence="2">The sequence shown here is derived from an EMBL/GenBank/DDBJ whole genome shotgun (WGS) entry which is preliminary data.</text>
</comment>
<evidence type="ECO:0000256" key="1">
    <source>
        <dbReference type="SAM" id="MobiDB-lite"/>
    </source>
</evidence>
<sequence>MHNWRILREEEQVELSHNVTFDKTQYPGISMFDPAGLLNPPLEEVFEIEEYVQTPSAPIKAENSDSSNDSDASVEQALQYHEAPLGSPERADPGPLTQARPGYNIVLQPVNQKAPKDLSLAIDEGNIFTSKRRAHIYIAIVDEDYDFHVQAFHAGVQFFNQTS</sequence>
<protein>
    <submittedName>
        <fullName evidence="2">Uncharacterized protein</fullName>
    </submittedName>
</protein>
<feature type="compositionally biased region" description="Low complexity" evidence="1">
    <location>
        <begin position="64"/>
        <end position="73"/>
    </location>
</feature>
<proteinExistence type="predicted"/>
<name>A0A2N5TB03_9BASI</name>
<dbReference type="AlphaFoldDB" id="A0A2N5TB03"/>
<reference evidence="2 3" key="1">
    <citation type="submission" date="2017-11" db="EMBL/GenBank/DDBJ databases">
        <title>De novo assembly and phasing of dikaryotic genomes from two isolates of Puccinia coronata f. sp. avenae, the causal agent of oat crown rust.</title>
        <authorList>
            <person name="Miller M.E."/>
            <person name="Zhang Y."/>
            <person name="Omidvar V."/>
            <person name="Sperschneider J."/>
            <person name="Schwessinger B."/>
            <person name="Raley C."/>
            <person name="Palmer J.M."/>
            <person name="Garnica D."/>
            <person name="Upadhyaya N."/>
            <person name="Rathjen J."/>
            <person name="Taylor J.M."/>
            <person name="Park R.F."/>
            <person name="Dodds P.N."/>
            <person name="Hirsch C.D."/>
            <person name="Kianian S.F."/>
            <person name="Figueroa M."/>
        </authorList>
    </citation>
    <scope>NUCLEOTIDE SEQUENCE [LARGE SCALE GENOMIC DNA]</scope>
    <source>
        <strain evidence="2">12SD80</strain>
    </source>
</reference>
<organism evidence="2 3">
    <name type="scientific">Puccinia coronata f. sp. avenae</name>
    <dbReference type="NCBI Taxonomy" id="200324"/>
    <lineage>
        <taxon>Eukaryota</taxon>
        <taxon>Fungi</taxon>
        <taxon>Dikarya</taxon>
        <taxon>Basidiomycota</taxon>
        <taxon>Pucciniomycotina</taxon>
        <taxon>Pucciniomycetes</taxon>
        <taxon>Pucciniales</taxon>
        <taxon>Pucciniaceae</taxon>
        <taxon>Puccinia</taxon>
    </lineage>
</organism>
<gene>
    <name evidence="2" type="ORF">PCASD_11865</name>
</gene>
<dbReference type="EMBL" id="PGCI01000657">
    <property type="protein sequence ID" value="PLW22640.1"/>
    <property type="molecule type" value="Genomic_DNA"/>
</dbReference>